<dbReference type="AlphaFoldDB" id="A0A841MJP3"/>
<protein>
    <submittedName>
        <fullName evidence="1">Uncharacterized protein</fullName>
    </submittedName>
</protein>
<gene>
    <name evidence="1" type="ORF">FHS59_001164</name>
</gene>
<organism evidence="1 2">
    <name type="scientific">Algoriphagus iocasae</name>
    <dbReference type="NCBI Taxonomy" id="1836499"/>
    <lineage>
        <taxon>Bacteria</taxon>
        <taxon>Pseudomonadati</taxon>
        <taxon>Bacteroidota</taxon>
        <taxon>Cytophagia</taxon>
        <taxon>Cytophagales</taxon>
        <taxon>Cyclobacteriaceae</taxon>
        <taxon>Algoriphagus</taxon>
    </lineage>
</organism>
<comment type="caution">
    <text evidence="1">The sequence shown here is derived from an EMBL/GenBank/DDBJ whole genome shotgun (WGS) entry which is preliminary data.</text>
</comment>
<name>A0A841MJP3_9BACT</name>
<dbReference type="Proteomes" id="UP000588604">
    <property type="component" value="Unassembled WGS sequence"/>
</dbReference>
<dbReference type="EMBL" id="JACIJO010000001">
    <property type="protein sequence ID" value="MBB6325549.1"/>
    <property type="molecule type" value="Genomic_DNA"/>
</dbReference>
<dbReference type="RefSeq" id="WP_184493880.1">
    <property type="nucleotide sequence ID" value="NZ_JACIJO010000001.1"/>
</dbReference>
<sequence>MIQKKEELKSANSKFFDEILEVAGSNKSDEEKRKSILNLGKKQSGAFSEILGENKAKQYKKAVKKKIRPFKTKYKLATLIL</sequence>
<proteinExistence type="predicted"/>
<evidence type="ECO:0000313" key="2">
    <source>
        <dbReference type="Proteomes" id="UP000588604"/>
    </source>
</evidence>
<keyword evidence="2" id="KW-1185">Reference proteome</keyword>
<accession>A0A841MJP3</accession>
<reference evidence="1 2" key="1">
    <citation type="submission" date="2020-08" db="EMBL/GenBank/DDBJ databases">
        <title>Genomic Encyclopedia of Type Strains, Phase IV (KMG-IV): sequencing the most valuable type-strain genomes for metagenomic binning, comparative biology and taxonomic classification.</title>
        <authorList>
            <person name="Goeker M."/>
        </authorList>
    </citation>
    <scope>NUCLEOTIDE SEQUENCE [LARGE SCALE GENOMIC DNA]</scope>
    <source>
        <strain evidence="1 2">DSM 102044</strain>
    </source>
</reference>
<evidence type="ECO:0000313" key="1">
    <source>
        <dbReference type="EMBL" id="MBB6325549.1"/>
    </source>
</evidence>